<feature type="transmembrane region" description="Helical" evidence="1">
    <location>
        <begin position="20"/>
        <end position="38"/>
    </location>
</feature>
<dbReference type="Proteomes" id="UP000435423">
    <property type="component" value="Unassembled WGS sequence"/>
</dbReference>
<feature type="transmembrane region" description="Helical" evidence="1">
    <location>
        <begin position="105"/>
        <end position="133"/>
    </location>
</feature>
<dbReference type="Proteomes" id="UP000435060">
    <property type="component" value="Unassembled WGS sequence"/>
</dbReference>
<evidence type="ECO:0000313" key="4">
    <source>
        <dbReference type="Proteomes" id="UP000435060"/>
    </source>
</evidence>
<organism evidence="3 5">
    <name type="scientific">Streptococcus zhangguiae</name>
    <dbReference type="NCBI Taxonomy" id="2664091"/>
    <lineage>
        <taxon>Bacteria</taxon>
        <taxon>Bacillati</taxon>
        <taxon>Bacillota</taxon>
        <taxon>Bacilli</taxon>
        <taxon>Lactobacillales</taxon>
        <taxon>Streptococcaceae</taxon>
        <taxon>Streptococcus</taxon>
    </lineage>
</organism>
<evidence type="ECO:0000313" key="3">
    <source>
        <dbReference type="EMBL" id="MWV56124.1"/>
    </source>
</evidence>
<dbReference type="AlphaFoldDB" id="A0A6I4RF61"/>
<gene>
    <name evidence="2" type="ORF">GGG87_03850</name>
    <name evidence="3" type="ORF">GGH11_03890</name>
</gene>
<dbReference type="RefSeq" id="WP_154608212.1">
    <property type="nucleotide sequence ID" value="NZ_CP072115.1"/>
</dbReference>
<dbReference type="EMBL" id="WUBJ01000004">
    <property type="protein sequence ID" value="MWV56124.1"/>
    <property type="molecule type" value="Genomic_DNA"/>
</dbReference>
<evidence type="ECO:0000313" key="5">
    <source>
        <dbReference type="Proteomes" id="UP000435423"/>
    </source>
</evidence>
<keyword evidence="4" id="KW-1185">Reference proteome</keyword>
<feature type="transmembrane region" description="Helical" evidence="1">
    <location>
        <begin position="223"/>
        <end position="244"/>
    </location>
</feature>
<keyword evidence="1" id="KW-0812">Transmembrane</keyword>
<evidence type="ECO:0000256" key="1">
    <source>
        <dbReference type="SAM" id="Phobius"/>
    </source>
</evidence>
<name>A0A6I4RF61_9STRE</name>
<comment type="caution">
    <text evidence="3">The sequence shown here is derived from an EMBL/GenBank/DDBJ whole genome shotgun (WGS) entry which is preliminary data.</text>
</comment>
<proteinExistence type="predicted"/>
<accession>A0A6I4RF61</accession>
<evidence type="ECO:0000313" key="2">
    <source>
        <dbReference type="EMBL" id="MTB64136.1"/>
    </source>
</evidence>
<feature type="transmembrane region" description="Helical" evidence="1">
    <location>
        <begin position="153"/>
        <end position="180"/>
    </location>
</feature>
<sequence length="257" mass="28878">MKNLFPAVFDSVWKRKETKIYLAFACFPLIYLVASFFGDSNFYQIQVEEGLKLPFIEFWSMFFEGTDSLILPTMALFFLTISVFKREVDDHTLFLYKDLNRKQIFWAKYWSLIVIILVFLGISFLVSLGVFYTRVIHMDFATAAFFNSILADTLASATVLVAISLKAVVSMTIASVLCFYWNTGATLVSAIALSIVMLITTATGGPIGLLFPTGYQKMAWTGSRAALLAIAGASIVTLFYVLVLTHISRKKFSQLEF</sequence>
<keyword evidence="1" id="KW-1133">Transmembrane helix</keyword>
<feature type="transmembrane region" description="Helical" evidence="1">
    <location>
        <begin position="58"/>
        <end position="84"/>
    </location>
</feature>
<reference evidence="2 4" key="2">
    <citation type="submission" date="2019-11" db="EMBL/GenBank/DDBJ databases">
        <title>Streptococcis sp. isolated from the respiratory tract of Marmot.</title>
        <authorList>
            <person name="Zhang G."/>
        </authorList>
    </citation>
    <scope>NUCLEOTIDE SEQUENCE [LARGE SCALE GENOMIC DNA]</scope>
    <source>
        <strain evidence="2">Zg-86</strain>
        <strain evidence="4">zg-86</strain>
    </source>
</reference>
<keyword evidence="1" id="KW-0472">Membrane</keyword>
<feature type="transmembrane region" description="Helical" evidence="1">
    <location>
        <begin position="187"/>
        <end position="211"/>
    </location>
</feature>
<reference evidence="3 5" key="1">
    <citation type="submission" date="2019-10" db="EMBL/GenBank/DDBJ databases">
        <title>Streptococcis sp, isolated from the respiratory tract of Marmot.</title>
        <authorList>
            <person name="Zhang G."/>
        </authorList>
    </citation>
    <scope>NUCLEOTIDE SEQUENCE [LARGE SCALE GENOMIC DNA]</scope>
    <source>
        <strain evidence="3">Zg-70</strain>
        <strain evidence="5">zg-70</strain>
    </source>
</reference>
<dbReference type="EMBL" id="WLCG01000004">
    <property type="protein sequence ID" value="MTB64136.1"/>
    <property type="molecule type" value="Genomic_DNA"/>
</dbReference>
<protein>
    <submittedName>
        <fullName evidence="3">Uncharacterized protein</fullName>
    </submittedName>
</protein>